<accession>A0A418WW49</accession>
<dbReference type="EMBL" id="QYUN01000003">
    <property type="protein sequence ID" value="RJF96920.1"/>
    <property type="molecule type" value="Genomic_DNA"/>
</dbReference>
<comment type="caution">
    <text evidence="1">The sequence shown here is derived from an EMBL/GenBank/DDBJ whole genome shotgun (WGS) entry which is preliminary data.</text>
</comment>
<sequence>MAAMLKTWLHQNATRSLTMAIAAITQAASGLPTAAASVNPVSHIATQIESLLSRAVSDYLPMAIDALDSSFNSGAKRGFPSAYCDGFRAGYDAWASSESRSVRPEVAGLLQGACLHTDDEPNQIMTAAFRLSLSDALDIIVRACRAANEAQQDAAEKMPSGFHSLHYNHIPGDHAFEKGRAYGAERGRQDGLADGIAAARAKQSMPTMLIYQAETIADELFK</sequence>
<dbReference type="Proteomes" id="UP000285190">
    <property type="component" value="Unassembled WGS sequence"/>
</dbReference>
<evidence type="ECO:0000313" key="1">
    <source>
        <dbReference type="EMBL" id="RJF96920.1"/>
    </source>
</evidence>
<protein>
    <submittedName>
        <fullName evidence="1">Uncharacterized protein</fullName>
    </submittedName>
</protein>
<gene>
    <name evidence="1" type="ORF">D3870_21370</name>
</gene>
<reference evidence="1 2" key="1">
    <citation type="submission" date="2018-09" db="EMBL/GenBank/DDBJ databases">
        <authorList>
            <person name="Zhu H."/>
        </authorList>
    </citation>
    <scope>NUCLEOTIDE SEQUENCE [LARGE SCALE GENOMIC DNA]</scope>
    <source>
        <strain evidence="1 2">K2R10-39</strain>
    </source>
</reference>
<name>A0A418WW49_9BURK</name>
<organism evidence="1 2">
    <name type="scientific">Noviherbaspirillum cavernae</name>
    <dbReference type="NCBI Taxonomy" id="2320862"/>
    <lineage>
        <taxon>Bacteria</taxon>
        <taxon>Pseudomonadati</taxon>
        <taxon>Pseudomonadota</taxon>
        <taxon>Betaproteobacteria</taxon>
        <taxon>Burkholderiales</taxon>
        <taxon>Oxalobacteraceae</taxon>
        <taxon>Noviherbaspirillum</taxon>
    </lineage>
</organism>
<keyword evidence="2" id="KW-1185">Reference proteome</keyword>
<proteinExistence type="predicted"/>
<dbReference type="AlphaFoldDB" id="A0A418WW49"/>
<evidence type="ECO:0000313" key="2">
    <source>
        <dbReference type="Proteomes" id="UP000285190"/>
    </source>
</evidence>